<sequence length="84" mass="10006">MEDDRKQKVLEKHENGNKFNATNMNTSTFSPLDFLSMTLYINHLQTCFFLFYPHFHSKESFLYLYFSNFAETKYSCLNLKGQSI</sequence>
<evidence type="ECO:0000313" key="1">
    <source>
        <dbReference type="EMBL" id="EFU31611.1"/>
    </source>
</evidence>
<gene>
    <name evidence="1" type="ORF">HMPREF6485_0385</name>
</gene>
<dbReference type="AlphaFoldDB" id="E6K462"/>
<evidence type="ECO:0000313" key="2">
    <source>
        <dbReference type="Proteomes" id="UP000003112"/>
    </source>
</evidence>
<keyword evidence="2" id="KW-1185">Reference proteome</keyword>
<name>E6K462_9BACT</name>
<comment type="caution">
    <text evidence="1">The sequence shown here is derived from an EMBL/GenBank/DDBJ whole genome shotgun (WGS) entry which is preliminary data.</text>
</comment>
<proteinExistence type="predicted"/>
<dbReference type="Proteomes" id="UP000003112">
    <property type="component" value="Unassembled WGS sequence"/>
</dbReference>
<accession>E6K462</accession>
<reference evidence="1 2" key="1">
    <citation type="submission" date="2010-10" db="EMBL/GenBank/DDBJ databases">
        <authorList>
            <person name="Muzny D."/>
            <person name="Qin X."/>
            <person name="Deng J."/>
            <person name="Jiang H."/>
            <person name="Liu Y."/>
            <person name="Qu J."/>
            <person name="Song X.-Z."/>
            <person name="Zhang L."/>
            <person name="Thornton R."/>
            <person name="Coyle M."/>
            <person name="Francisco L."/>
            <person name="Jackson L."/>
            <person name="Javaid M."/>
            <person name="Korchina V."/>
            <person name="Kovar C."/>
            <person name="Mata R."/>
            <person name="Mathew T."/>
            <person name="Ngo R."/>
            <person name="Nguyen L."/>
            <person name="Nguyen N."/>
            <person name="Okwuonu G."/>
            <person name="Ongeri F."/>
            <person name="Pham C."/>
            <person name="Simmons D."/>
            <person name="Wilczek-Boney K."/>
            <person name="Hale W."/>
            <person name="Jakkamsetti A."/>
            <person name="Pham P."/>
            <person name="Ruth R."/>
            <person name="San Lucas F."/>
            <person name="Warren J."/>
            <person name="Zhang J."/>
            <person name="Zhao Z."/>
            <person name="Zhou C."/>
            <person name="Zhu D."/>
            <person name="Lee S."/>
            <person name="Bess C."/>
            <person name="Blankenburg K."/>
            <person name="Forbes L."/>
            <person name="Fu Q."/>
            <person name="Gubbala S."/>
            <person name="Hirani K."/>
            <person name="Jayaseelan J.C."/>
            <person name="Lara F."/>
            <person name="Munidasa M."/>
            <person name="Palculict T."/>
            <person name="Patil S."/>
            <person name="Pu L.-L."/>
            <person name="Saada N."/>
            <person name="Tang L."/>
            <person name="Weissenberger G."/>
            <person name="Zhu Y."/>
            <person name="Hemphill L."/>
            <person name="Shang Y."/>
            <person name="Youmans B."/>
            <person name="Ayvaz T."/>
            <person name="Ross M."/>
            <person name="Santibanez J."/>
            <person name="Aqrawi P."/>
            <person name="Gross S."/>
            <person name="Joshi V."/>
            <person name="Fowler G."/>
            <person name="Nazareth L."/>
            <person name="Reid J."/>
            <person name="Worley K."/>
            <person name="Petrosino J."/>
            <person name="Highlander S."/>
            <person name="Gibbs R."/>
        </authorList>
    </citation>
    <scope>NUCLEOTIDE SEQUENCE [LARGE SCALE GENOMIC DNA]</scope>
    <source>
        <strain evidence="1 2">ATCC 33574</strain>
    </source>
</reference>
<dbReference type="STRING" id="873513.HMPREF6485_0385"/>
<organism evidence="1 2">
    <name type="scientific">Segatella buccae ATCC 33574</name>
    <dbReference type="NCBI Taxonomy" id="873513"/>
    <lineage>
        <taxon>Bacteria</taxon>
        <taxon>Pseudomonadati</taxon>
        <taxon>Bacteroidota</taxon>
        <taxon>Bacteroidia</taxon>
        <taxon>Bacteroidales</taxon>
        <taxon>Prevotellaceae</taxon>
        <taxon>Segatella</taxon>
    </lineage>
</organism>
<protein>
    <submittedName>
        <fullName evidence="1">Uncharacterized protein</fullName>
    </submittedName>
</protein>
<dbReference type="EMBL" id="AEPD01000010">
    <property type="protein sequence ID" value="EFU31611.1"/>
    <property type="molecule type" value="Genomic_DNA"/>
</dbReference>
<dbReference type="HOGENOM" id="CLU_2524730_0_0_10"/>